<evidence type="ECO:0000313" key="3">
    <source>
        <dbReference type="Proteomes" id="UP000031802"/>
    </source>
</evidence>
<reference evidence="2 3" key="2">
    <citation type="journal article" date="2015" name="PLoS ONE">
        <title>Whole-Genome Optical Mapping and Finished Genome Sequence of Sphingobacterium deserti sp. nov., a New Species Isolated from the Western Desert of China.</title>
        <authorList>
            <person name="Teng C."/>
            <person name="Zhou Z."/>
            <person name="Molnar I."/>
            <person name="Li X."/>
            <person name="Tang R."/>
            <person name="Chen M."/>
            <person name="Wang L."/>
            <person name="Su S."/>
            <person name="Zhang W."/>
            <person name="Lin M."/>
        </authorList>
    </citation>
    <scope>NUCLEOTIDE SEQUENCE [LARGE SCALE GENOMIC DNA]</scope>
    <source>
        <strain evidence="3">ACCC05744</strain>
    </source>
</reference>
<feature type="compositionally biased region" description="Basic residues" evidence="1">
    <location>
        <begin position="12"/>
        <end position="25"/>
    </location>
</feature>
<dbReference type="AlphaFoldDB" id="A0A0B8SYM4"/>
<dbReference type="EMBL" id="JJMU01000072">
    <property type="protein sequence ID" value="KGE12372.1"/>
    <property type="molecule type" value="Genomic_DNA"/>
</dbReference>
<protein>
    <submittedName>
        <fullName evidence="2">Cold-shock protein DNA-binding protein</fullName>
    </submittedName>
</protein>
<dbReference type="InterPro" id="IPR012340">
    <property type="entry name" value="NA-bd_OB-fold"/>
</dbReference>
<organism evidence="2 3">
    <name type="scientific">Sphingobacterium deserti</name>
    <dbReference type="NCBI Taxonomy" id="1229276"/>
    <lineage>
        <taxon>Bacteria</taxon>
        <taxon>Pseudomonadati</taxon>
        <taxon>Bacteroidota</taxon>
        <taxon>Sphingobacteriia</taxon>
        <taxon>Sphingobacteriales</taxon>
        <taxon>Sphingobacteriaceae</taxon>
        <taxon>Sphingobacterium</taxon>
    </lineage>
</organism>
<keyword evidence="3" id="KW-1185">Reference proteome</keyword>
<comment type="caution">
    <text evidence="2">The sequence shown here is derived from an EMBL/GenBank/DDBJ whole genome shotgun (WGS) entry which is preliminary data.</text>
</comment>
<dbReference type="Proteomes" id="UP000031802">
    <property type="component" value="Unassembled WGS sequence"/>
</dbReference>
<accession>A0A0B8SYM4</accession>
<proteinExistence type="predicted"/>
<gene>
    <name evidence="2" type="ORF">DI53_3861</name>
</gene>
<dbReference type="GO" id="GO:0003677">
    <property type="term" value="F:DNA binding"/>
    <property type="evidence" value="ECO:0007669"/>
    <property type="project" value="UniProtKB-KW"/>
</dbReference>
<evidence type="ECO:0000256" key="1">
    <source>
        <dbReference type="SAM" id="MobiDB-lite"/>
    </source>
</evidence>
<dbReference type="RefSeq" id="WP_037503587.1">
    <property type="nucleotide sequence ID" value="NZ_JJMU01000072.1"/>
</dbReference>
<keyword evidence="2" id="KW-0238">DNA-binding</keyword>
<dbReference type="STRING" id="1229276.DI53_3861"/>
<dbReference type="Gene3D" id="2.40.50.140">
    <property type="entry name" value="Nucleic acid-binding proteins"/>
    <property type="match status" value="1"/>
</dbReference>
<dbReference type="PATRIC" id="fig|1229276.3.peg.3997"/>
<evidence type="ECO:0000313" key="2">
    <source>
        <dbReference type="EMBL" id="KGE12372.1"/>
    </source>
</evidence>
<sequence>MGKSQITFNKKERVKKQQLKKQHKQERREMHKLENDKGKSLEDMFAYVDEFGNISNTPPEKKYEFKETDLLRPVELDEYQYGKVSYYNEQGRYGFIRDNLTSQTVYFNDLLAGKVLQLNQKVKYKSVRTKQGNQISEVSVNV</sequence>
<feature type="compositionally biased region" description="Basic and acidic residues" evidence="1">
    <location>
        <begin position="26"/>
        <end position="35"/>
    </location>
</feature>
<dbReference type="eggNOG" id="COG1278">
    <property type="taxonomic scope" value="Bacteria"/>
</dbReference>
<reference evidence="3" key="1">
    <citation type="submission" date="2014-04" db="EMBL/GenBank/DDBJ databases">
        <title>Whole-Genome optical mapping and complete genome sequence of Sphingobacterium deserti sp. nov., a new spaces isolated from desert in the west of China.</title>
        <authorList>
            <person name="Teng C."/>
            <person name="Zhou Z."/>
            <person name="Li X."/>
            <person name="Chen M."/>
            <person name="Lin M."/>
            <person name="Wang L."/>
            <person name="Su S."/>
            <person name="Zhang C."/>
            <person name="Zhang W."/>
        </authorList>
    </citation>
    <scope>NUCLEOTIDE SEQUENCE [LARGE SCALE GENOMIC DNA]</scope>
    <source>
        <strain evidence="3">ACCC05744</strain>
    </source>
</reference>
<feature type="region of interest" description="Disordered" evidence="1">
    <location>
        <begin position="1"/>
        <end position="35"/>
    </location>
</feature>
<name>A0A0B8SYM4_9SPHI</name>